<dbReference type="PANTHER" id="PTHR27004:SF470">
    <property type="entry name" value="RECEPTOR-LIKE PROTEIN 43"/>
    <property type="match status" value="1"/>
</dbReference>
<dbReference type="PROSITE" id="PS51450">
    <property type="entry name" value="LRR"/>
    <property type="match status" value="1"/>
</dbReference>
<name>A0A251TQU7_HELAN</name>
<keyword evidence="8 12" id="KW-0472">Membrane</keyword>
<keyword evidence="5 12" id="KW-0812">Transmembrane</keyword>
<dbReference type="InParanoid" id="A0A251TQU7"/>
<keyword evidence="10" id="KW-0325">Glycoprotein</keyword>
<dbReference type="FunFam" id="3.80.10.10:FF:000213">
    <property type="entry name" value="Tyrosine-sulfated glycopeptide receptor 1"/>
    <property type="match status" value="1"/>
</dbReference>
<comment type="similarity">
    <text evidence="2">Belongs to the RLP family.</text>
</comment>
<dbReference type="EMBL" id="MNCJ02000324">
    <property type="protein sequence ID" value="KAF5788765.1"/>
    <property type="molecule type" value="Genomic_DNA"/>
</dbReference>
<dbReference type="GO" id="GO:0005886">
    <property type="term" value="C:plasma membrane"/>
    <property type="evidence" value="ECO:0007669"/>
    <property type="project" value="UniProtKB-SubCell"/>
</dbReference>
<keyword evidence="3" id="KW-1003">Cell membrane</keyword>
<evidence type="ECO:0000256" key="5">
    <source>
        <dbReference type="ARBA" id="ARBA00022692"/>
    </source>
</evidence>
<dbReference type="InterPro" id="IPR003591">
    <property type="entry name" value="Leu-rich_rpt_typical-subtyp"/>
</dbReference>
<proteinExistence type="inferred from homology"/>
<feature type="transmembrane region" description="Helical" evidence="12">
    <location>
        <begin position="432"/>
        <end position="455"/>
    </location>
</feature>
<protein>
    <submittedName>
        <fullName evidence="13">Leucine-rich repeat domain superfamily</fullName>
    </submittedName>
    <submittedName>
        <fullName evidence="14">Putative leucine-rich repeat domain, L domain-like protein</fullName>
    </submittedName>
</protein>
<feature type="region of interest" description="Disordered" evidence="11">
    <location>
        <begin position="396"/>
        <end position="425"/>
    </location>
</feature>
<keyword evidence="6" id="KW-0677">Repeat</keyword>
<organism evidence="14 15">
    <name type="scientific">Helianthus annuus</name>
    <name type="common">Common sunflower</name>
    <dbReference type="NCBI Taxonomy" id="4232"/>
    <lineage>
        <taxon>Eukaryota</taxon>
        <taxon>Viridiplantae</taxon>
        <taxon>Streptophyta</taxon>
        <taxon>Embryophyta</taxon>
        <taxon>Tracheophyta</taxon>
        <taxon>Spermatophyta</taxon>
        <taxon>Magnoliopsida</taxon>
        <taxon>eudicotyledons</taxon>
        <taxon>Gunneridae</taxon>
        <taxon>Pentapetalae</taxon>
        <taxon>asterids</taxon>
        <taxon>campanulids</taxon>
        <taxon>Asterales</taxon>
        <taxon>Asteraceae</taxon>
        <taxon>Asteroideae</taxon>
        <taxon>Heliantheae alliance</taxon>
        <taxon>Heliantheae</taxon>
        <taxon>Helianthus</taxon>
    </lineage>
</organism>
<reference evidence="13 15" key="1">
    <citation type="journal article" date="2017" name="Nature">
        <title>The sunflower genome provides insights into oil metabolism, flowering and Asterid evolution.</title>
        <authorList>
            <person name="Badouin H."/>
            <person name="Gouzy J."/>
            <person name="Grassa C.J."/>
            <person name="Murat F."/>
            <person name="Staton S.E."/>
            <person name="Cottret L."/>
            <person name="Lelandais-Briere C."/>
            <person name="Owens G.L."/>
            <person name="Carrere S."/>
            <person name="Mayjonade B."/>
            <person name="Legrand L."/>
            <person name="Gill N."/>
            <person name="Kane N.C."/>
            <person name="Bowers J.E."/>
            <person name="Hubner S."/>
            <person name="Bellec A."/>
            <person name="Berard A."/>
            <person name="Berges H."/>
            <person name="Blanchet N."/>
            <person name="Boniface M.C."/>
            <person name="Brunel D."/>
            <person name="Catrice O."/>
            <person name="Chaidir N."/>
            <person name="Claudel C."/>
            <person name="Donnadieu C."/>
            <person name="Faraut T."/>
            <person name="Fievet G."/>
            <person name="Helmstetter N."/>
            <person name="King M."/>
            <person name="Knapp S.J."/>
            <person name="Lai Z."/>
            <person name="Le Paslier M.C."/>
            <person name="Lippi Y."/>
            <person name="Lorenzon L."/>
            <person name="Mandel J.R."/>
            <person name="Marage G."/>
            <person name="Marchand G."/>
            <person name="Marquand E."/>
            <person name="Bret-Mestries E."/>
            <person name="Morien E."/>
            <person name="Nambeesan S."/>
            <person name="Nguyen T."/>
            <person name="Pegot-Espagnet P."/>
            <person name="Pouilly N."/>
            <person name="Raftis F."/>
            <person name="Sallet E."/>
            <person name="Schiex T."/>
            <person name="Thomas J."/>
            <person name="Vandecasteele C."/>
            <person name="Vares D."/>
            <person name="Vear F."/>
            <person name="Vautrin S."/>
            <person name="Crespi M."/>
            <person name="Mangin B."/>
            <person name="Burke J.M."/>
            <person name="Salse J."/>
            <person name="Munos S."/>
            <person name="Vincourt P."/>
            <person name="Rieseberg L.H."/>
            <person name="Langlade N.B."/>
        </authorList>
    </citation>
    <scope>NUCLEOTIDE SEQUENCE [LARGE SCALE GENOMIC DNA]</scope>
    <source>
        <strain evidence="15">cv. SF193</strain>
        <tissue evidence="13">Leaves</tissue>
    </source>
</reference>
<dbReference type="Pfam" id="PF13855">
    <property type="entry name" value="LRR_8"/>
    <property type="match status" value="2"/>
</dbReference>
<dbReference type="GO" id="GO:0051707">
    <property type="term" value="P:response to other organism"/>
    <property type="evidence" value="ECO:0007669"/>
    <property type="project" value="UniProtKB-ARBA"/>
</dbReference>
<dbReference type="OMA" id="RIHSDWC"/>
<dbReference type="SUPFAM" id="SSF52058">
    <property type="entry name" value="L domain-like"/>
    <property type="match status" value="2"/>
</dbReference>
<evidence type="ECO:0000256" key="10">
    <source>
        <dbReference type="ARBA" id="ARBA00023180"/>
    </source>
</evidence>
<evidence type="ECO:0000256" key="1">
    <source>
        <dbReference type="ARBA" id="ARBA00004251"/>
    </source>
</evidence>
<evidence type="ECO:0000256" key="8">
    <source>
        <dbReference type="ARBA" id="ARBA00023136"/>
    </source>
</evidence>
<dbReference type="GO" id="GO:0006952">
    <property type="term" value="P:defense response"/>
    <property type="evidence" value="ECO:0007669"/>
    <property type="project" value="UniProtKB-ARBA"/>
</dbReference>
<dbReference type="SMART" id="SM00369">
    <property type="entry name" value="LRR_TYP"/>
    <property type="match status" value="5"/>
</dbReference>
<evidence type="ECO:0000256" key="12">
    <source>
        <dbReference type="SAM" id="Phobius"/>
    </source>
</evidence>
<dbReference type="Proteomes" id="UP000215914">
    <property type="component" value="Chromosome 9"/>
</dbReference>
<evidence type="ECO:0000256" key="7">
    <source>
        <dbReference type="ARBA" id="ARBA00022989"/>
    </source>
</evidence>
<evidence type="ECO:0000256" key="9">
    <source>
        <dbReference type="ARBA" id="ARBA00023170"/>
    </source>
</evidence>
<keyword evidence="15" id="KW-1185">Reference proteome</keyword>
<evidence type="ECO:0000256" key="4">
    <source>
        <dbReference type="ARBA" id="ARBA00022614"/>
    </source>
</evidence>
<dbReference type="AlphaFoldDB" id="A0A251TQU7"/>
<dbReference type="Gene3D" id="3.80.10.10">
    <property type="entry name" value="Ribonuclease Inhibitor"/>
    <property type="match status" value="2"/>
</dbReference>
<dbReference type="InterPro" id="IPR001611">
    <property type="entry name" value="Leu-rich_rpt"/>
</dbReference>
<gene>
    <name evidence="14" type="ORF">HannXRQ_Chr09g0238791</name>
    <name evidence="13" type="ORF">HanXRQr2_Chr09g0362871</name>
</gene>
<evidence type="ECO:0000313" key="15">
    <source>
        <dbReference type="Proteomes" id="UP000215914"/>
    </source>
</evidence>
<evidence type="ECO:0000256" key="6">
    <source>
        <dbReference type="ARBA" id="ARBA00022737"/>
    </source>
</evidence>
<reference evidence="13" key="3">
    <citation type="submission" date="2020-06" db="EMBL/GenBank/DDBJ databases">
        <title>Helianthus annuus Genome sequencing and assembly Release 2.</title>
        <authorList>
            <person name="Gouzy J."/>
            <person name="Langlade N."/>
            <person name="Munos S."/>
        </authorList>
    </citation>
    <scope>NUCLEOTIDE SEQUENCE</scope>
    <source>
        <tissue evidence="13">Leaves</tissue>
    </source>
</reference>
<accession>A0A251TQU7</accession>
<sequence length="472" mass="52474">MGKIDESITNLTNLRSLVLSDNMLSGSIPHNIGKLSLLEKLELHTNLLNGMLPLSLVNCTKLQLLILRFNSLGGRLSDFDFSGFSQLTKVDLNRNQFSGVLPKSLFSCRSLTAIRLSRNKLEGEISPDILELPSLSFLSLSMNIFKNLSQALNILSRLGKLTTLILNGNFFNETLPASGISGFQELNVMQLGDCMLFGQVPIWLMSLTNIEHVNLSDNNINGKIPGWLQYLPNLFFLDLSKNLLSGGLPVELTRLPALATHQVLDQVKNDKFELPMFKVRLHGSSWQYNCLASYRPLLDLSYNNLSGDIPVEIGNMKSIQALYLSNNYFSGTIPSSISNLTNLETLELSHNLLSGEIPTSLTSLNFLSSFNVAYNNLQGSVPTGRQFDTFSNQSYEGNPRLCGPPLQKSCSKRSDPSSPPSGHKKGLDSEMIYGPLLGFCFGFGIILTCQLHCMLSERTILPRWIHRYFIWA</sequence>
<dbReference type="PANTHER" id="PTHR27004">
    <property type="entry name" value="RECEPTOR-LIKE PROTEIN 12 ISOFORM X1"/>
    <property type="match status" value="1"/>
</dbReference>
<keyword evidence="7 12" id="KW-1133">Transmembrane helix</keyword>
<dbReference type="Gramene" id="mRNA:HanXRQr2_Chr09g0362871">
    <property type="protein sequence ID" value="CDS:HanXRQr2_Chr09g0362871.1"/>
    <property type="gene ID" value="HanXRQr2_Chr09g0362871"/>
</dbReference>
<comment type="subcellular location">
    <subcellularLocation>
        <location evidence="1">Cell membrane</location>
        <topology evidence="1">Single-pass type I membrane protein</topology>
    </subcellularLocation>
</comment>
<evidence type="ECO:0000313" key="14">
    <source>
        <dbReference type="EMBL" id="OTG13500.1"/>
    </source>
</evidence>
<reference evidence="14" key="2">
    <citation type="submission" date="2017-02" db="EMBL/GenBank/DDBJ databases">
        <title>Sunflower complete genome.</title>
        <authorList>
            <person name="Langlade N."/>
            <person name="Munos S."/>
        </authorList>
    </citation>
    <scope>NUCLEOTIDE SEQUENCE [LARGE SCALE GENOMIC DNA]</scope>
    <source>
        <tissue evidence="14">Leaves</tissue>
    </source>
</reference>
<evidence type="ECO:0000256" key="11">
    <source>
        <dbReference type="SAM" id="MobiDB-lite"/>
    </source>
</evidence>
<dbReference type="InterPro" id="IPR032675">
    <property type="entry name" value="LRR_dom_sf"/>
</dbReference>
<evidence type="ECO:0000256" key="3">
    <source>
        <dbReference type="ARBA" id="ARBA00022475"/>
    </source>
</evidence>
<keyword evidence="4" id="KW-0433">Leucine-rich repeat</keyword>
<dbReference type="EMBL" id="CM007898">
    <property type="protein sequence ID" value="OTG13500.1"/>
    <property type="molecule type" value="Genomic_DNA"/>
</dbReference>
<evidence type="ECO:0000256" key="2">
    <source>
        <dbReference type="ARBA" id="ARBA00009592"/>
    </source>
</evidence>
<keyword evidence="9" id="KW-0675">Receptor</keyword>
<dbReference type="Pfam" id="PF00560">
    <property type="entry name" value="LRR_1"/>
    <property type="match status" value="4"/>
</dbReference>
<evidence type="ECO:0000313" key="13">
    <source>
        <dbReference type="EMBL" id="KAF5788765.1"/>
    </source>
</evidence>